<comment type="caution">
    <text evidence="1">The sequence shown here is derived from an EMBL/GenBank/DDBJ whole genome shotgun (WGS) entry which is preliminary data.</text>
</comment>
<dbReference type="RefSeq" id="WP_108021520.1">
    <property type="nucleotide sequence ID" value="NZ_QBKR01000001.1"/>
</dbReference>
<protein>
    <submittedName>
        <fullName evidence="1">Uncharacterized protein</fullName>
    </submittedName>
</protein>
<accession>A0A2T6C9P4</accession>
<reference evidence="1 2" key="1">
    <citation type="submission" date="2018-04" db="EMBL/GenBank/DDBJ databases">
        <title>Genomic Encyclopedia of Archaeal and Bacterial Type Strains, Phase II (KMG-II): from individual species to whole genera.</title>
        <authorList>
            <person name="Goeker M."/>
        </authorList>
    </citation>
    <scope>NUCLEOTIDE SEQUENCE [LARGE SCALE GENOMIC DNA]</scope>
    <source>
        <strain evidence="1 2">DSM 45787</strain>
    </source>
</reference>
<keyword evidence="2" id="KW-1185">Reference proteome</keyword>
<dbReference type="OrthoDB" id="2474573at2"/>
<dbReference type="Proteomes" id="UP000244240">
    <property type="component" value="Unassembled WGS sequence"/>
</dbReference>
<sequence length="110" mass="12885">MKRIKGLVYDRERIDRFFRSRGFVCGNKTPPVYELRIRDHISGQEYCLRIPTQENNDYLRLCKPVIDRKNSGPDQREHQSIPGHIKEAADHKLAEIFSYLDSEAPSPNKN</sequence>
<gene>
    <name evidence="1" type="ORF">C8P63_101268</name>
</gene>
<name>A0A2T6C9P4_9BACL</name>
<proteinExistence type="predicted"/>
<evidence type="ECO:0000313" key="2">
    <source>
        <dbReference type="Proteomes" id="UP000244240"/>
    </source>
</evidence>
<dbReference type="EMBL" id="QBKR01000001">
    <property type="protein sequence ID" value="PTX65044.1"/>
    <property type="molecule type" value="Genomic_DNA"/>
</dbReference>
<organism evidence="1 2">
    <name type="scientific">Melghirimyces profundicolus</name>
    <dbReference type="NCBI Taxonomy" id="1242148"/>
    <lineage>
        <taxon>Bacteria</taxon>
        <taxon>Bacillati</taxon>
        <taxon>Bacillota</taxon>
        <taxon>Bacilli</taxon>
        <taxon>Bacillales</taxon>
        <taxon>Thermoactinomycetaceae</taxon>
        <taxon>Melghirimyces</taxon>
    </lineage>
</organism>
<dbReference type="AlphaFoldDB" id="A0A2T6C9P4"/>
<evidence type="ECO:0000313" key="1">
    <source>
        <dbReference type="EMBL" id="PTX65044.1"/>
    </source>
</evidence>